<dbReference type="CDD" id="cd00130">
    <property type="entry name" value="PAS"/>
    <property type="match status" value="1"/>
</dbReference>
<dbReference type="Pfam" id="PF13426">
    <property type="entry name" value="PAS_9"/>
    <property type="match status" value="2"/>
</dbReference>
<dbReference type="PANTHER" id="PTHR43304">
    <property type="entry name" value="PHYTOCHROME-LIKE PROTEIN CPH1"/>
    <property type="match status" value="1"/>
</dbReference>
<evidence type="ECO:0000256" key="2">
    <source>
        <dbReference type="ARBA" id="ARBA00012438"/>
    </source>
</evidence>
<keyword evidence="8" id="KW-1185">Reference proteome</keyword>
<dbReference type="Gene3D" id="3.30.450.20">
    <property type="entry name" value="PAS domain"/>
    <property type="match status" value="5"/>
</dbReference>
<keyword evidence="5" id="KW-0418">Kinase</keyword>
<dbReference type="InterPro" id="IPR036097">
    <property type="entry name" value="HisK_dim/P_sf"/>
</dbReference>
<proteinExistence type="predicted"/>
<keyword evidence="4" id="KW-0808">Transferase</keyword>
<dbReference type="PROSITE" id="PS50109">
    <property type="entry name" value="HIS_KIN"/>
    <property type="match status" value="1"/>
</dbReference>
<evidence type="ECO:0000256" key="4">
    <source>
        <dbReference type="ARBA" id="ARBA00022679"/>
    </source>
</evidence>
<gene>
    <name evidence="7" type="ORF">F7231_20525</name>
</gene>
<dbReference type="Pfam" id="PF02518">
    <property type="entry name" value="HATPase_c"/>
    <property type="match status" value="1"/>
</dbReference>
<dbReference type="InterPro" id="IPR036890">
    <property type="entry name" value="HATPase_C_sf"/>
</dbReference>
<dbReference type="InterPro" id="IPR035965">
    <property type="entry name" value="PAS-like_dom_sf"/>
</dbReference>
<dbReference type="EC" id="2.7.13.3" evidence="2"/>
<dbReference type="SUPFAM" id="SSF55785">
    <property type="entry name" value="PYP-like sensor domain (PAS domain)"/>
    <property type="match status" value="4"/>
</dbReference>
<evidence type="ECO:0000256" key="5">
    <source>
        <dbReference type="ARBA" id="ARBA00022777"/>
    </source>
</evidence>
<evidence type="ECO:0000256" key="3">
    <source>
        <dbReference type="ARBA" id="ARBA00022553"/>
    </source>
</evidence>
<evidence type="ECO:0000256" key="1">
    <source>
        <dbReference type="ARBA" id="ARBA00000085"/>
    </source>
</evidence>
<reference evidence="7" key="1">
    <citation type="submission" date="2024-05" db="EMBL/GenBank/DDBJ databases">
        <authorList>
            <person name="Jung D.-H."/>
        </authorList>
    </citation>
    <scope>NUCLEOTIDE SEQUENCE</scope>
    <source>
        <strain evidence="7">JA-25</strain>
    </source>
</reference>
<evidence type="ECO:0000259" key="6">
    <source>
        <dbReference type="PROSITE" id="PS50109"/>
    </source>
</evidence>
<dbReference type="SMART" id="SM00388">
    <property type="entry name" value="HisKA"/>
    <property type="match status" value="1"/>
</dbReference>
<dbReference type="InterPro" id="IPR013656">
    <property type="entry name" value="PAS_4"/>
</dbReference>
<sequence length="906" mass="102242">MNAILQSAPALLKSLVTASQSGVLLFRGLRDDKGIIDDLRLIMLNAVAERDMGRSGINLLGSSFKKLFPGEVNNQLFLRFREVLLSGKADRFENEYILNGQTEPGWFDVSAVPVEDIVVISYTNITQTKTDEETGRLATVLTQAFNSSLSGITIFEVVHNETGQIDDFRFLMINEAGLKMSGGYTREELIGRTLWQIYPATGINGLFDKYVQVYQTGTPVSGEKYYPEYDIWREYSILRIDNGVMVTYNDITLHLKLEETTQQQAHLLTDILESVPVGFAVLKAIRNPNHRIVDFQILHANTAFQKVFGTIATSHDDKLLTTLVKSDSESSLVNRCIMCVEIASAYKFEMPYNLLSQTHWYQASMTPKGDQLILTLTDVTETKKTQLANHLQTELLQSISNNTPAGLVLWDAVRDGTRQIVDFRYRLTNRMNSYLTGYTDEYLIGQDLLTLFPRFKGTEFETALRETVETGRTQHMILTYYTERPDGWFDAQFNRVGDGVLMTFMDVSEQHKAQLAQKEQADLLQMVINAQPSGLVLYRALRKKDADGQPGEIFDFVIELVNSAKLKTSKRTMNQLIGKRMLVLFPDEEGQAFFDLVAEVATTGVAKEWVLPTIVDGVYSWFKSSLIRHGDLVLFTFLDVSELKNQHKALEVANTELRRSNDNLQQFAYVASHDLQEPLRKIQSFGDLLANNYAVLLDDNGRDMIRRMQLAAQRMSTLITDLLNYSRVSTQRSPFEPISLTRLISTVIDDLYVAVKESDAVFDYSDLPVILGDRAQLSQVFRNLLLNAIIFHRPNVPPVVRITVQKVAPADLPTMVLQSDMSMTNEGSGNIQFFHEISIKDNGIGFDEKYLDRIFQLFQRLHSKTAYPGTGIGLAICRKVIENHKGTITASSKPGQGATFRVYLPA</sequence>
<keyword evidence="3" id="KW-0597">Phosphoprotein</keyword>
<accession>A0ABX0QP67</accession>
<dbReference type="SMART" id="SM00387">
    <property type="entry name" value="HATPase_c"/>
    <property type="match status" value="1"/>
</dbReference>
<name>A0ABX0QP67_9BACT</name>
<dbReference type="Gene3D" id="3.30.565.10">
    <property type="entry name" value="Histidine kinase-like ATPase, C-terminal domain"/>
    <property type="match status" value="1"/>
</dbReference>
<dbReference type="EMBL" id="WAEL01000008">
    <property type="protein sequence ID" value="NID12568.1"/>
    <property type="molecule type" value="Genomic_DNA"/>
</dbReference>
<comment type="caution">
    <text evidence="7">The sequence shown here is derived from an EMBL/GenBank/DDBJ whole genome shotgun (WGS) entry which is preliminary data.</text>
</comment>
<dbReference type="InterPro" id="IPR052162">
    <property type="entry name" value="Sensor_kinase/Photoreceptor"/>
</dbReference>
<dbReference type="InterPro" id="IPR003661">
    <property type="entry name" value="HisK_dim/P_dom"/>
</dbReference>
<dbReference type="Proteomes" id="UP000606008">
    <property type="component" value="Unassembled WGS sequence"/>
</dbReference>
<dbReference type="InterPro" id="IPR000014">
    <property type="entry name" value="PAS"/>
</dbReference>
<protein>
    <recommendedName>
        <fullName evidence="2">histidine kinase</fullName>
        <ecNumber evidence="2">2.7.13.3</ecNumber>
    </recommendedName>
</protein>
<comment type="catalytic activity">
    <reaction evidence="1">
        <text>ATP + protein L-histidine = ADP + protein N-phospho-L-histidine.</text>
        <dbReference type="EC" id="2.7.13.3"/>
    </reaction>
</comment>
<dbReference type="Pfam" id="PF08448">
    <property type="entry name" value="PAS_4"/>
    <property type="match status" value="1"/>
</dbReference>
<evidence type="ECO:0000313" key="7">
    <source>
        <dbReference type="EMBL" id="NID12568.1"/>
    </source>
</evidence>
<dbReference type="PANTHER" id="PTHR43304:SF1">
    <property type="entry name" value="PAC DOMAIN-CONTAINING PROTEIN"/>
    <property type="match status" value="1"/>
</dbReference>
<organism evidence="7 8">
    <name type="scientific">Fibrivirga algicola</name>
    <dbReference type="NCBI Taxonomy" id="2950420"/>
    <lineage>
        <taxon>Bacteria</taxon>
        <taxon>Pseudomonadati</taxon>
        <taxon>Bacteroidota</taxon>
        <taxon>Cytophagia</taxon>
        <taxon>Cytophagales</taxon>
        <taxon>Spirosomataceae</taxon>
        <taxon>Fibrivirga</taxon>
    </lineage>
</organism>
<dbReference type="Pfam" id="PF00512">
    <property type="entry name" value="HisKA"/>
    <property type="match status" value="1"/>
</dbReference>
<evidence type="ECO:0000313" key="8">
    <source>
        <dbReference type="Proteomes" id="UP000606008"/>
    </source>
</evidence>
<dbReference type="SMART" id="SM00091">
    <property type="entry name" value="PAS"/>
    <property type="match status" value="3"/>
</dbReference>
<dbReference type="CDD" id="cd00082">
    <property type="entry name" value="HisKA"/>
    <property type="match status" value="1"/>
</dbReference>
<dbReference type="InterPro" id="IPR003594">
    <property type="entry name" value="HATPase_dom"/>
</dbReference>
<dbReference type="RefSeq" id="WP_166693368.1">
    <property type="nucleotide sequence ID" value="NZ_WAEL01000008.1"/>
</dbReference>
<dbReference type="InterPro" id="IPR004358">
    <property type="entry name" value="Sig_transdc_His_kin-like_C"/>
</dbReference>
<dbReference type="Gene3D" id="1.10.287.130">
    <property type="match status" value="1"/>
</dbReference>
<dbReference type="InterPro" id="IPR005467">
    <property type="entry name" value="His_kinase_dom"/>
</dbReference>
<dbReference type="SUPFAM" id="SSF55874">
    <property type="entry name" value="ATPase domain of HSP90 chaperone/DNA topoisomerase II/histidine kinase"/>
    <property type="match status" value="1"/>
</dbReference>
<feature type="domain" description="Histidine kinase" evidence="6">
    <location>
        <begin position="670"/>
        <end position="906"/>
    </location>
</feature>
<dbReference type="PRINTS" id="PR00344">
    <property type="entry name" value="BCTRLSENSOR"/>
</dbReference>
<dbReference type="SUPFAM" id="SSF47384">
    <property type="entry name" value="Homodimeric domain of signal transducing histidine kinase"/>
    <property type="match status" value="1"/>
</dbReference>